<dbReference type="AlphaFoldDB" id="A0A9P7JXD7"/>
<sequence>MPASRATLKRCMCEECIGSGGYDEKGAPKGVLMAERSIASHVWRVKTERAEQAAGNTGARNVDLHSVISDPSACAITGVATPVSAITSYLSRLTLSTGTPQSSSFTSSMADGLYRPVPCNTHAVPASDHDVNHLTLSDSLPPPLTIHRAAGDKSTKKHNQRTVKALEIFDNIESRIQRCFRLLLHPGSINDIGHELLLLCKALETVSKQADVVVAQKKAIVLCMDELSTQFKSRKPSDDSLKVAVEINTDTSQQASVNQSDEITQVVLFFCVTCRVVMGVSRSSCDLIMKIISIILFLAFRRSDSSLSSSHENILKQIPMTSGSAEAKFHLTGKIVPYAVCSCHCTYAPIYAPGSMTAIYPERCTHCPTPGTECGETLLIVGADGEPRPRRTFMYHDFKDYLASLLSRRDIEAVMDQACDDLMDSIGSPHSPFVKNPFDAHFLRQFRGPEPGSLFVNRGEEGRYAFALHVDFFNPEGLNLRGASTSYAWERGFKFSNTACYPDGRLTHSAVALVVCDLPATRHIASLAGVGSHFYCSACNCYHKSTYGRVDFETWEPRDRDKLREYAEQWRDASTSSERARLFKAHGVRYSELWCLPYWDPSRQLVVDPMHCILEGLVQHHTRSLLGLTSESTTSTSAPPAFTYDFGKVPPGTMSSKEMTQISAIHALLISHMNLSDDEECFNKLKSSLLRKNMGPLKSKSGRTLKIDYVKALLEWRRTKPLAAPQEERPFVAAEVLRRIHDVIRDTSVPTWLGSVPSNFGEASAGTIKADEWRSLVMVYLPIALLSLWGAGTSHSSDELAVRLRAILDHTMELVCAVYLACARTMTARRAHAYHSHIAGYVGKLKKIHPTFSLRPNHHASFHAARLRGWLARPDCPPAIQECRVLFDRAYAPKSATHFSQELAEDPINDVIQAPDQATTSPVPEDLYTLIRRRTAVLRATLKFDGIIYSRASTHLGNSQILFYPRGDRSSTPVPASIKYIYGTLTDEMLFAVRRHLPLDHHDRTVDPFSMYPDFPAKLYSADLESRLENAKVSWVVGHFARWTVSGRHAVILSLSRD</sequence>
<organism evidence="1 2">
    <name type="scientific">Suillus discolor</name>
    <dbReference type="NCBI Taxonomy" id="1912936"/>
    <lineage>
        <taxon>Eukaryota</taxon>
        <taxon>Fungi</taxon>
        <taxon>Dikarya</taxon>
        <taxon>Basidiomycota</taxon>
        <taxon>Agaricomycotina</taxon>
        <taxon>Agaricomycetes</taxon>
        <taxon>Agaricomycetidae</taxon>
        <taxon>Boletales</taxon>
        <taxon>Suillineae</taxon>
        <taxon>Suillaceae</taxon>
        <taxon>Suillus</taxon>
    </lineage>
</organism>
<evidence type="ECO:0000313" key="1">
    <source>
        <dbReference type="EMBL" id="KAG2114207.1"/>
    </source>
</evidence>
<comment type="caution">
    <text evidence="1">The sequence shown here is derived from an EMBL/GenBank/DDBJ whole genome shotgun (WGS) entry which is preliminary data.</text>
</comment>
<keyword evidence="2" id="KW-1185">Reference proteome</keyword>
<dbReference type="EMBL" id="JABBWM010000010">
    <property type="protein sequence ID" value="KAG2114207.1"/>
    <property type="molecule type" value="Genomic_DNA"/>
</dbReference>
<evidence type="ECO:0000313" key="2">
    <source>
        <dbReference type="Proteomes" id="UP000823399"/>
    </source>
</evidence>
<dbReference type="GeneID" id="64695660"/>
<accession>A0A9P7JXD7</accession>
<dbReference type="PANTHER" id="PTHR46579">
    <property type="entry name" value="F5/8 TYPE C DOMAIN-CONTAINING PROTEIN-RELATED"/>
    <property type="match status" value="1"/>
</dbReference>
<name>A0A9P7JXD7_9AGAM</name>
<dbReference type="PANTHER" id="PTHR46579:SF1">
    <property type="entry name" value="F5_8 TYPE C DOMAIN-CONTAINING PROTEIN"/>
    <property type="match status" value="1"/>
</dbReference>
<dbReference type="OrthoDB" id="3234349at2759"/>
<proteinExistence type="predicted"/>
<reference evidence="1" key="1">
    <citation type="journal article" date="2020" name="New Phytol.">
        <title>Comparative genomics reveals dynamic genome evolution in host specialist ectomycorrhizal fungi.</title>
        <authorList>
            <person name="Lofgren L.A."/>
            <person name="Nguyen N.H."/>
            <person name="Vilgalys R."/>
            <person name="Ruytinx J."/>
            <person name="Liao H.L."/>
            <person name="Branco S."/>
            <person name="Kuo A."/>
            <person name="LaButti K."/>
            <person name="Lipzen A."/>
            <person name="Andreopoulos W."/>
            <person name="Pangilinan J."/>
            <person name="Riley R."/>
            <person name="Hundley H."/>
            <person name="Na H."/>
            <person name="Barry K."/>
            <person name="Grigoriev I.V."/>
            <person name="Stajich J.E."/>
            <person name="Kennedy P.G."/>
        </authorList>
    </citation>
    <scope>NUCLEOTIDE SEQUENCE</scope>
    <source>
        <strain evidence="1">FC423</strain>
    </source>
</reference>
<protein>
    <submittedName>
        <fullName evidence="1">Uncharacterized protein</fullName>
    </submittedName>
</protein>
<gene>
    <name evidence="1" type="ORF">F5147DRAFT_650016</name>
</gene>
<dbReference type="RefSeq" id="XP_041296320.1">
    <property type="nucleotide sequence ID" value="XM_041433401.1"/>
</dbReference>
<dbReference type="Proteomes" id="UP000823399">
    <property type="component" value="Unassembled WGS sequence"/>
</dbReference>